<evidence type="ECO:0000256" key="3">
    <source>
        <dbReference type="ARBA" id="ARBA00023163"/>
    </source>
</evidence>
<evidence type="ECO:0000256" key="2">
    <source>
        <dbReference type="ARBA" id="ARBA00023125"/>
    </source>
</evidence>
<evidence type="ECO:0000256" key="1">
    <source>
        <dbReference type="ARBA" id="ARBA00023015"/>
    </source>
</evidence>
<dbReference type="PROSITE" id="PS01124">
    <property type="entry name" value="HTH_ARAC_FAMILY_2"/>
    <property type="match status" value="1"/>
</dbReference>
<dbReference type="Pfam" id="PF12833">
    <property type="entry name" value="HTH_18"/>
    <property type="match status" value="1"/>
</dbReference>
<evidence type="ECO:0000313" key="6">
    <source>
        <dbReference type="EMBL" id="MBB6733273.1"/>
    </source>
</evidence>
<dbReference type="PROSITE" id="PS51257">
    <property type="entry name" value="PROKAR_LIPOPROTEIN"/>
    <property type="match status" value="1"/>
</dbReference>
<dbReference type="InterPro" id="IPR041522">
    <property type="entry name" value="CdaR_GGDEF"/>
</dbReference>
<dbReference type="RefSeq" id="WP_185130939.1">
    <property type="nucleotide sequence ID" value="NZ_JACJVO010000025.1"/>
</dbReference>
<gene>
    <name evidence="6" type="ORF">H7C18_20330</name>
</gene>
<dbReference type="PRINTS" id="PR00032">
    <property type="entry name" value="HTHARAC"/>
</dbReference>
<dbReference type="InterPro" id="IPR020449">
    <property type="entry name" value="Tscrpt_reg_AraC-type_HTH"/>
</dbReference>
<keyword evidence="2" id="KW-0238">DNA-binding</keyword>
<dbReference type="GO" id="GO:0003700">
    <property type="term" value="F:DNA-binding transcription factor activity"/>
    <property type="evidence" value="ECO:0007669"/>
    <property type="project" value="InterPro"/>
</dbReference>
<dbReference type="Gene3D" id="1.10.10.60">
    <property type="entry name" value="Homeodomain-like"/>
    <property type="match status" value="2"/>
</dbReference>
<proteinExistence type="predicted"/>
<dbReference type="EMBL" id="JACJVO010000025">
    <property type="protein sequence ID" value="MBB6733273.1"/>
    <property type="molecule type" value="Genomic_DNA"/>
</dbReference>
<dbReference type="InterPro" id="IPR009057">
    <property type="entry name" value="Homeodomain-like_sf"/>
</dbReference>
<dbReference type="Pfam" id="PF17853">
    <property type="entry name" value="GGDEF_2"/>
    <property type="match status" value="1"/>
</dbReference>
<accession>A0A7X0SNI3</accession>
<reference evidence="6 7" key="1">
    <citation type="submission" date="2020-08" db="EMBL/GenBank/DDBJ databases">
        <title>Cohnella phylogeny.</title>
        <authorList>
            <person name="Dunlap C."/>
        </authorList>
    </citation>
    <scope>NUCLEOTIDE SEQUENCE [LARGE SCALE GENOMIC DNA]</scope>
    <source>
        <strain evidence="6 7">CBP 2801</strain>
    </source>
</reference>
<dbReference type="PANTHER" id="PTHR43280:SF2">
    <property type="entry name" value="HTH-TYPE TRANSCRIPTIONAL REGULATOR EXSA"/>
    <property type="match status" value="1"/>
</dbReference>
<dbReference type="GO" id="GO:0043565">
    <property type="term" value="F:sequence-specific DNA binding"/>
    <property type="evidence" value="ECO:0007669"/>
    <property type="project" value="InterPro"/>
</dbReference>
<dbReference type="PANTHER" id="PTHR43280">
    <property type="entry name" value="ARAC-FAMILY TRANSCRIPTIONAL REGULATOR"/>
    <property type="match status" value="1"/>
</dbReference>
<keyword evidence="4" id="KW-0812">Transmembrane</keyword>
<dbReference type="PROSITE" id="PS00041">
    <property type="entry name" value="HTH_ARAC_FAMILY_1"/>
    <property type="match status" value="1"/>
</dbReference>
<evidence type="ECO:0000313" key="7">
    <source>
        <dbReference type="Proteomes" id="UP000564644"/>
    </source>
</evidence>
<comment type="caution">
    <text evidence="6">The sequence shown here is derived from an EMBL/GenBank/DDBJ whole genome shotgun (WGS) entry which is preliminary data.</text>
</comment>
<organism evidence="6 7">
    <name type="scientific">Cohnella zeiphila</name>
    <dbReference type="NCBI Taxonomy" id="2761120"/>
    <lineage>
        <taxon>Bacteria</taxon>
        <taxon>Bacillati</taxon>
        <taxon>Bacillota</taxon>
        <taxon>Bacilli</taxon>
        <taxon>Bacillales</taxon>
        <taxon>Paenibacillaceae</taxon>
        <taxon>Cohnella</taxon>
    </lineage>
</organism>
<keyword evidence="7" id="KW-1185">Reference proteome</keyword>
<feature type="transmembrane region" description="Helical" evidence="4">
    <location>
        <begin position="266"/>
        <end position="285"/>
    </location>
</feature>
<dbReference type="InterPro" id="IPR018062">
    <property type="entry name" value="HTH_AraC-typ_CS"/>
</dbReference>
<evidence type="ECO:0000256" key="4">
    <source>
        <dbReference type="SAM" id="Phobius"/>
    </source>
</evidence>
<keyword evidence="4" id="KW-1133">Transmembrane helix</keyword>
<dbReference type="AlphaFoldDB" id="A0A7X0SNI3"/>
<dbReference type="Proteomes" id="UP000564644">
    <property type="component" value="Unassembled WGS sequence"/>
</dbReference>
<keyword evidence="1" id="KW-0805">Transcription regulation</keyword>
<keyword evidence="4" id="KW-0472">Membrane</keyword>
<dbReference type="SMART" id="SM00342">
    <property type="entry name" value="HTH_ARAC"/>
    <property type="match status" value="1"/>
</dbReference>
<protein>
    <submittedName>
        <fullName evidence="6">Helix-turn-helix domain-containing protein</fullName>
    </submittedName>
</protein>
<name>A0A7X0SNI3_9BACL</name>
<sequence length="748" mass="86786">MKKSWYKRMLFSYAKALYTTISIILLLSCFVISEVSFRGTEKANRVSASYVSDSIEQSLKEAERVVLVQLEDNQAFQDFFEPSSSSNSRLINYEASSEIRQIMKDVPVIYSICLYRASDNSVLTQDRYQQLPFFSDHEFMSQSIRSAPEDHWSEARFYPEYLNGGKDKKVISIVKKAPIPLGSQGVVVINVSLDSLLSVANDMINPDIMFMVIHSGDQTMMYPSRKSLPNQRDILTRIDSPYASMQFESGITGGWFFKWMHVISRGWVALGVAAILFSLMSLVYITRRNYRPIEQILGQIQTWVGKNESKGTEDDEFAFISTVLENVIDQNLSYEKQSRQDLPVRRKQFFMDLIAGDPSLTESALRANLSKFNISLSKESAETLPIRSAIVEMDGYLDFQAKYNTKDQNLLRFSLTNVLHEFFDRHHYTLWPEWIEANRLTVLLVSHSPDQADQEIWEKFRTWVAVHLRFSVTLGIGGQANSWREIPASFAQAAMALHYKCSLGMNRLIRHEELSARQSGDLSRYYARIGSIIDEFRMFKSDWEAQLDELFRHLETDLFNKEEIRHLFVFMLRSFQRMIDTMPEEIREYWQSAQVNLTELMELETLEAMLPPLSSSLKRMLKFSIDYRQANANRQLLSEIRNYIEDHYDSPDLSLDHIGDKFRINGKYSSQLFKQQFGMTFVDFLINLRMDHAKRMLLDTEDSINDIALKVGYLHPISFGRAFKRATGVTPSDYRKYMRNPDIEESAE</sequence>
<keyword evidence="3" id="KW-0804">Transcription</keyword>
<evidence type="ECO:0000259" key="5">
    <source>
        <dbReference type="PROSITE" id="PS01124"/>
    </source>
</evidence>
<dbReference type="SUPFAM" id="SSF46689">
    <property type="entry name" value="Homeodomain-like"/>
    <property type="match status" value="1"/>
</dbReference>
<feature type="domain" description="HTH araC/xylS-type" evidence="5">
    <location>
        <begin position="638"/>
        <end position="737"/>
    </location>
</feature>
<dbReference type="InterPro" id="IPR018060">
    <property type="entry name" value="HTH_AraC"/>
</dbReference>